<dbReference type="RefSeq" id="XP_022319088.1">
    <property type="nucleotide sequence ID" value="XM_022463380.1"/>
</dbReference>
<protein>
    <submittedName>
        <fullName evidence="4">Uncharacterized protein LOC111121900</fullName>
    </submittedName>
</protein>
<dbReference type="Proteomes" id="UP000694844">
    <property type="component" value="Chromosome 2"/>
</dbReference>
<accession>A0A8B8CTE6</accession>
<proteinExistence type="predicted"/>
<organism evidence="3 4">
    <name type="scientific">Crassostrea virginica</name>
    <name type="common">Eastern oyster</name>
    <dbReference type="NCBI Taxonomy" id="6565"/>
    <lineage>
        <taxon>Eukaryota</taxon>
        <taxon>Metazoa</taxon>
        <taxon>Spiralia</taxon>
        <taxon>Lophotrochozoa</taxon>
        <taxon>Mollusca</taxon>
        <taxon>Bivalvia</taxon>
        <taxon>Autobranchia</taxon>
        <taxon>Pteriomorphia</taxon>
        <taxon>Ostreida</taxon>
        <taxon>Ostreoidea</taxon>
        <taxon>Ostreidae</taxon>
        <taxon>Crassostrea</taxon>
    </lineage>
</organism>
<keyword evidence="1" id="KW-0732">Signal</keyword>
<evidence type="ECO:0000313" key="4">
    <source>
        <dbReference type="RefSeq" id="XP_022319088.1"/>
    </source>
</evidence>
<dbReference type="OrthoDB" id="6132099at2759"/>
<dbReference type="InterPro" id="IPR057626">
    <property type="entry name" value="S-S_Temptin"/>
</dbReference>
<sequence>MTDALFLLVLSAGSALVVWGYPSYLPSLPVDYVPHVCRDMSGQYHFYNVSAIGHEFCDAPYFERNGFGMRFNLMQQNNQQWADICPEDTDSDGRTNGAEMGDPDCTWAPCSANNGNCVKLTAVSHPGIPEYTETVGTSDEYVAECSIMCLGFPMQ</sequence>
<dbReference type="GeneID" id="111121900"/>
<evidence type="ECO:0000313" key="3">
    <source>
        <dbReference type="Proteomes" id="UP000694844"/>
    </source>
</evidence>
<name>A0A8B8CTE6_CRAVI</name>
<dbReference type="AlphaFoldDB" id="A0A8B8CTE6"/>
<dbReference type="InterPro" id="IPR055313">
    <property type="entry name" value="Temptin-like"/>
</dbReference>
<dbReference type="PANTHER" id="PTHR34737">
    <property type="entry name" value="EF-HAND DOMAIN-CONTAINING PROTEIN"/>
    <property type="match status" value="1"/>
</dbReference>
<keyword evidence="3" id="KW-1185">Reference proteome</keyword>
<gene>
    <name evidence="4" type="primary">LOC111121900</name>
</gene>
<feature type="chain" id="PRO_5034939818" evidence="1">
    <location>
        <begin position="21"/>
        <end position="155"/>
    </location>
</feature>
<dbReference type="KEGG" id="cvn:111121900"/>
<evidence type="ECO:0000259" key="2">
    <source>
        <dbReference type="Pfam" id="PF24784"/>
    </source>
</evidence>
<feature type="signal peptide" evidence="1">
    <location>
        <begin position="1"/>
        <end position="20"/>
    </location>
</feature>
<feature type="domain" description="Temptin Cys/Cys disulfide" evidence="2">
    <location>
        <begin position="48"/>
        <end position="128"/>
    </location>
</feature>
<evidence type="ECO:0000256" key="1">
    <source>
        <dbReference type="SAM" id="SignalP"/>
    </source>
</evidence>
<dbReference type="PANTHER" id="PTHR34737:SF2">
    <property type="entry name" value="EF-HAND DOMAIN-CONTAINING PROTEIN"/>
    <property type="match status" value="1"/>
</dbReference>
<dbReference type="Pfam" id="PF24784">
    <property type="entry name" value="Temptin_C"/>
    <property type="match status" value="1"/>
</dbReference>
<reference evidence="4" key="1">
    <citation type="submission" date="2025-08" db="UniProtKB">
        <authorList>
            <consortium name="RefSeq"/>
        </authorList>
    </citation>
    <scope>IDENTIFICATION</scope>
    <source>
        <tissue evidence="4">Whole sample</tissue>
    </source>
</reference>